<gene>
    <name evidence="1" type="ORF">EPV75_00330</name>
</gene>
<dbReference type="SUPFAM" id="SSF101744">
    <property type="entry name" value="Rof/RNase P subunit-like"/>
    <property type="match status" value="1"/>
</dbReference>
<proteinExistence type="predicted"/>
<accession>A0A451G441</accession>
<keyword evidence="2" id="KW-1185">Reference proteome</keyword>
<evidence type="ECO:0008006" key="3">
    <source>
        <dbReference type="Google" id="ProtNLM"/>
    </source>
</evidence>
<evidence type="ECO:0000313" key="1">
    <source>
        <dbReference type="EMBL" id="QAB14225.1"/>
    </source>
</evidence>
<dbReference type="InterPro" id="IPR038626">
    <property type="entry name" value="Rof-like_sf"/>
</dbReference>
<protein>
    <recommendedName>
        <fullName evidence="3">Transcriptional antiterminator, Rof</fullName>
    </recommendedName>
</protein>
<name>A0A451G441_9GAMM</name>
<dbReference type="KEGG" id="htr:EPV75_00330"/>
<dbReference type="Pfam" id="PF07073">
    <property type="entry name" value="ROF"/>
    <property type="match status" value="1"/>
</dbReference>
<dbReference type="InterPro" id="IPR023534">
    <property type="entry name" value="Rof/RNase_P-like"/>
</dbReference>
<reference evidence="1 2" key="1">
    <citation type="journal article" date="2018" name="Environ. Microbiol.">
        <title>Genomes of ubiquitous marine and hypersaline Hydrogenovibrio, Thiomicrorhabdus and Thiomicrospira spp. encode a diversity of mechanisms to sustain chemolithoautotrophy in heterogeneous environments.</title>
        <authorList>
            <person name="Scott K.M."/>
            <person name="Williams J."/>
            <person name="Porter C.M.B."/>
            <person name="Russel S."/>
            <person name="Harmer T.L."/>
            <person name="Paul J.H."/>
            <person name="Antonen K.M."/>
            <person name="Bridges M.K."/>
            <person name="Camper G.J."/>
            <person name="Campla C.K."/>
            <person name="Casella L.G."/>
            <person name="Chase E."/>
            <person name="Conrad J.W."/>
            <person name="Cruz M.C."/>
            <person name="Dunlap D.S."/>
            <person name="Duran L."/>
            <person name="Fahsbender E.M."/>
            <person name="Goldsmith D.B."/>
            <person name="Keeley R.F."/>
            <person name="Kondoff M.R."/>
            <person name="Kussy B.I."/>
            <person name="Lane M.K."/>
            <person name="Lawler S."/>
            <person name="Leigh B.A."/>
            <person name="Lewis C."/>
            <person name="Lostal L.M."/>
            <person name="Marking D."/>
            <person name="Mancera P.A."/>
            <person name="McClenthan E.C."/>
            <person name="McIntyre E.A."/>
            <person name="Mine J.A."/>
            <person name="Modi S."/>
            <person name="Moore B.D."/>
            <person name="Morgan W.A."/>
            <person name="Nelson K.M."/>
            <person name="Nguyen K.N."/>
            <person name="Ogburn N."/>
            <person name="Parrino D.G."/>
            <person name="Pedapudi A.D."/>
            <person name="Pelham R.P."/>
            <person name="Preece A.M."/>
            <person name="Rampersad E.A."/>
            <person name="Richardson J.C."/>
            <person name="Rodgers C.M."/>
            <person name="Schaffer B.L."/>
            <person name="Sheridan N.E."/>
            <person name="Solone M.R."/>
            <person name="Staley Z.R."/>
            <person name="Tabuchi M."/>
            <person name="Waide R.J."/>
            <person name="Wanjugi P.W."/>
            <person name="Young S."/>
            <person name="Clum A."/>
            <person name="Daum C."/>
            <person name="Huntemann M."/>
            <person name="Ivanova N."/>
            <person name="Kyrpides N."/>
            <person name="Mikhailova N."/>
            <person name="Palaniappan K."/>
            <person name="Pillay M."/>
            <person name="Reddy T.B.K."/>
            <person name="Shapiro N."/>
            <person name="Stamatis D."/>
            <person name="Varghese N."/>
            <person name="Woyke T."/>
            <person name="Boden R."/>
            <person name="Freyermuth S.K."/>
            <person name="Kerfeld C.A."/>
        </authorList>
    </citation>
    <scope>NUCLEOTIDE SEQUENCE [LARGE SCALE GENOMIC DNA]</scope>
    <source>
        <strain evidence="1 2">JR-2</strain>
    </source>
</reference>
<dbReference type="Gene3D" id="2.30.30.400">
    <property type="entry name" value="Rof-like"/>
    <property type="match status" value="1"/>
</dbReference>
<dbReference type="AlphaFoldDB" id="A0A451G441"/>
<sequence>MPISCHLYDQLEVAAMRKQKVRLRFEPPHSETIFEGVITDLFSRNGEEFFKAKNGDRENPVWPLEGLVSIEILKDTK</sequence>
<evidence type="ECO:0000313" key="2">
    <source>
        <dbReference type="Proteomes" id="UP000285478"/>
    </source>
</evidence>
<dbReference type="Proteomes" id="UP000285478">
    <property type="component" value="Chromosome"/>
</dbReference>
<dbReference type="RefSeq" id="WP_128384077.1">
    <property type="nucleotide sequence ID" value="NZ_CP035033.1"/>
</dbReference>
<organism evidence="1 2">
    <name type="scientific">Hydrogenovibrio thermophilus</name>
    <dbReference type="NCBI Taxonomy" id="265883"/>
    <lineage>
        <taxon>Bacteria</taxon>
        <taxon>Pseudomonadati</taxon>
        <taxon>Pseudomonadota</taxon>
        <taxon>Gammaproteobacteria</taxon>
        <taxon>Thiotrichales</taxon>
        <taxon>Piscirickettsiaceae</taxon>
        <taxon>Hydrogenovibrio</taxon>
    </lineage>
</organism>
<dbReference type="EMBL" id="CP035033">
    <property type="protein sequence ID" value="QAB14225.1"/>
    <property type="molecule type" value="Genomic_DNA"/>
</dbReference>
<dbReference type="InterPro" id="IPR009778">
    <property type="entry name" value="ROF"/>
</dbReference>